<protein>
    <submittedName>
        <fullName evidence="2">Uncharacterized protein</fullName>
    </submittedName>
</protein>
<dbReference type="EMBL" id="BNBF01000004">
    <property type="protein sequence ID" value="GHG43230.1"/>
    <property type="molecule type" value="Genomic_DNA"/>
</dbReference>
<dbReference type="RefSeq" id="WP_189980291.1">
    <property type="nucleotide sequence ID" value="NZ_BNBF01000004.1"/>
</dbReference>
<name>A0A919EUW5_9ACTN</name>
<dbReference type="Proteomes" id="UP000619355">
    <property type="component" value="Unassembled WGS sequence"/>
</dbReference>
<proteinExistence type="predicted"/>
<dbReference type="AlphaFoldDB" id="A0A919EUW5"/>
<keyword evidence="1" id="KW-1133">Transmembrane helix</keyword>
<keyword evidence="1" id="KW-0472">Membrane</keyword>
<accession>A0A919EUW5</accession>
<comment type="caution">
    <text evidence="2">The sequence shown here is derived from an EMBL/GenBank/DDBJ whole genome shotgun (WGS) entry which is preliminary data.</text>
</comment>
<organism evidence="2 3">
    <name type="scientific">Streptomyces capoamus</name>
    <dbReference type="NCBI Taxonomy" id="68183"/>
    <lineage>
        <taxon>Bacteria</taxon>
        <taxon>Bacillati</taxon>
        <taxon>Actinomycetota</taxon>
        <taxon>Actinomycetes</taxon>
        <taxon>Kitasatosporales</taxon>
        <taxon>Streptomycetaceae</taxon>
        <taxon>Streptomyces</taxon>
    </lineage>
</organism>
<keyword evidence="1" id="KW-0812">Transmembrane</keyword>
<sequence length="52" mass="5404">MGGKELGLLQASVGMAVLAYKGFGGAPTWLAGVIAILGFVVFGIAQILRRRK</sequence>
<evidence type="ECO:0000256" key="1">
    <source>
        <dbReference type="SAM" id="Phobius"/>
    </source>
</evidence>
<reference evidence="3" key="1">
    <citation type="journal article" date="2019" name="Int. J. Syst. Evol. Microbiol.">
        <title>The Global Catalogue of Microorganisms (GCM) 10K type strain sequencing project: providing services to taxonomists for standard genome sequencing and annotation.</title>
        <authorList>
            <consortium name="The Broad Institute Genomics Platform"/>
            <consortium name="The Broad Institute Genome Sequencing Center for Infectious Disease"/>
            <person name="Wu L."/>
            <person name="Ma J."/>
        </authorList>
    </citation>
    <scope>NUCLEOTIDE SEQUENCE [LARGE SCALE GENOMIC DNA]</scope>
    <source>
        <strain evidence="3">JCM 4253</strain>
    </source>
</reference>
<feature type="transmembrane region" description="Helical" evidence="1">
    <location>
        <begin position="29"/>
        <end position="48"/>
    </location>
</feature>
<evidence type="ECO:0000313" key="3">
    <source>
        <dbReference type="Proteomes" id="UP000619355"/>
    </source>
</evidence>
<gene>
    <name evidence="2" type="ORF">GCM10018980_20010</name>
</gene>
<keyword evidence="3" id="KW-1185">Reference proteome</keyword>
<evidence type="ECO:0000313" key="2">
    <source>
        <dbReference type="EMBL" id="GHG43230.1"/>
    </source>
</evidence>